<evidence type="ECO:0000256" key="3">
    <source>
        <dbReference type="ARBA" id="ARBA00022692"/>
    </source>
</evidence>
<proteinExistence type="inferred from homology"/>
<feature type="transmembrane region" description="Helical" evidence="6">
    <location>
        <begin position="216"/>
        <end position="235"/>
    </location>
</feature>
<organism evidence="8 9">
    <name type="scientific">Funneliformis caledonium</name>
    <dbReference type="NCBI Taxonomy" id="1117310"/>
    <lineage>
        <taxon>Eukaryota</taxon>
        <taxon>Fungi</taxon>
        <taxon>Fungi incertae sedis</taxon>
        <taxon>Mucoromycota</taxon>
        <taxon>Glomeromycotina</taxon>
        <taxon>Glomeromycetes</taxon>
        <taxon>Glomerales</taxon>
        <taxon>Glomeraceae</taxon>
        <taxon>Funneliformis</taxon>
    </lineage>
</organism>
<dbReference type="GO" id="GO:0016192">
    <property type="term" value="P:vesicle-mediated transport"/>
    <property type="evidence" value="ECO:0007669"/>
    <property type="project" value="InterPro"/>
</dbReference>
<dbReference type="EMBL" id="CAJVPQ010001060">
    <property type="protein sequence ID" value="CAG8529943.1"/>
    <property type="molecule type" value="Genomic_DNA"/>
</dbReference>
<evidence type="ECO:0000256" key="1">
    <source>
        <dbReference type="ARBA" id="ARBA00004141"/>
    </source>
</evidence>
<protein>
    <recommendedName>
        <fullName evidence="6">Protein YIP</fullName>
    </recommendedName>
</protein>
<reference evidence="8" key="1">
    <citation type="submission" date="2021-06" db="EMBL/GenBank/DDBJ databases">
        <authorList>
            <person name="Kallberg Y."/>
            <person name="Tangrot J."/>
            <person name="Rosling A."/>
        </authorList>
    </citation>
    <scope>NUCLEOTIDE SEQUENCE</scope>
    <source>
        <strain evidence="8">UK204</strain>
    </source>
</reference>
<dbReference type="GO" id="GO:0000139">
    <property type="term" value="C:Golgi membrane"/>
    <property type="evidence" value="ECO:0007669"/>
    <property type="project" value="UniProtKB-SubCell"/>
</dbReference>
<feature type="transmembrane region" description="Helical" evidence="6">
    <location>
        <begin position="247"/>
        <end position="264"/>
    </location>
</feature>
<evidence type="ECO:0000259" key="7">
    <source>
        <dbReference type="Pfam" id="PF04893"/>
    </source>
</evidence>
<dbReference type="GO" id="GO:0031267">
    <property type="term" value="F:small GTPase binding"/>
    <property type="evidence" value="ECO:0007669"/>
    <property type="project" value="InterPro"/>
</dbReference>
<evidence type="ECO:0000256" key="6">
    <source>
        <dbReference type="RuleBase" id="RU361264"/>
    </source>
</evidence>
<comment type="subcellular location">
    <subcellularLocation>
        <location evidence="6">Golgi apparatus membrane</location>
        <topology evidence="6">Multi-pass membrane protein</topology>
    </subcellularLocation>
    <subcellularLocation>
        <location evidence="1">Membrane</location>
        <topology evidence="1">Multi-pass membrane protein</topology>
    </subcellularLocation>
</comment>
<keyword evidence="4 6" id="KW-1133">Transmembrane helix</keyword>
<evidence type="ECO:0000313" key="9">
    <source>
        <dbReference type="Proteomes" id="UP000789570"/>
    </source>
</evidence>
<comment type="caution">
    <text evidence="8">The sequence shown here is derived from an EMBL/GenBank/DDBJ whole genome shotgun (WGS) entry which is preliminary data.</text>
</comment>
<dbReference type="InterPro" id="IPR039765">
    <property type="entry name" value="Yip5/YIPF1/YIPF2"/>
</dbReference>
<dbReference type="PANTHER" id="PTHR12822:SF2">
    <property type="entry name" value="PROTEIN YIPF"/>
    <property type="match status" value="1"/>
</dbReference>
<dbReference type="Pfam" id="PF04893">
    <property type="entry name" value="Yip1"/>
    <property type="match status" value="1"/>
</dbReference>
<gene>
    <name evidence="8" type="ORF">FCALED_LOCUS5126</name>
</gene>
<name>A0A9N9AJ25_9GLOM</name>
<feature type="transmembrane region" description="Helical" evidence="6">
    <location>
        <begin position="186"/>
        <end position="209"/>
    </location>
</feature>
<dbReference type="InterPro" id="IPR006977">
    <property type="entry name" value="Yip1_dom"/>
</dbReference>
<dbReference type="Proteomes" id="UP000789570">
    <property type="component" value="Unassembled WGS sequence"/>
</dbReference>
<feature type="transmembrane region" description="Helical" evidence="6">
    <location>
        <begin position="152"/>
        <end position="174"/>
    </location>
</feature>
<keyword evidence="5 6" id="KW-0472">Membrane</keyword>
<comment type="similarity">
    <text evidence="2 6">Belongs to the YIP1 family.</text>
</comment>
<evidence type="ECO:0000256" key="5">
    <source>
        <dbReference type="ARBA" id="ARBA00023136"/>
    </source>
</evidence>
<sequence length="282" mass="31756">MSRDEYSVVVEVDDESPVRREELEFQDFSSTSGVGGNISQDKQANSSGDGFNNATFFDPHQSIRNESQGGSYPFWSIEYYAQYFDVDTDQVLERASKSLFPKDNFDDVVGPNPDLYGPFWISTTVIFLLFVTATIAKSIAAIISKKNPNYDITILSFGFAAIYTYTFVIPFIVWGSLKYLGCRPSLLYTTGLYGYGLTVWLPISIISVIPSDTVRWGLVIFGFAISGFFIARNLYPVISRADSKTSRLFLIIVIAAHASFSLLLKFKFFSYQVDWEQTNPKN</sequence>
<feature type="domain" description="Yip1" evidence="7">
    <location>
        <begin position="100"/>
        <end position="262"/>
    </location>
</feature>
<dbReference type="PANTHER" id="PTHR12822">
    <property type="entry name" value="PROTEIN YIPF"/>
    <property type="match status" value="1"/>
</dbReference>
<feature type="transmembrane region" description="Helical" evidence="6">
    <location>
        <begin position="119"/>
        <end position="140"/>
    </location>
</feature>
<evidence type="ECO:0000256" key="4">
    <source>
        <dbReference type="ARBA" id="ARBA00022989"/>
    </source>
</evidence>
<keyword evidence="3 6" id="KW-0812">Transmembrane</keyword>
<dbReference type="AlphaFoldDB" id="A0A9N9AJ25"/>
<evidence type="ECO:0000256" key="2">
    <source>
        <dbReference type="ARBA" id="ARBA00010596"/>
    </source>
</evidence>
<keyword evidence="9" id="KW-1185">Reference proteome</keyword>
<accession>A0A9N9AJ25</accession>
<evidence type="ECO:0000313" key="8">
    <source>
        <dbReference type="EMBL" id="CAG8529943.1"/>
    </source>
</evidence>
<dbReference type="OrthoDB" id="10256463at2759"/>